<name>A0ABM3RPW9_SPIOL</name>
<dbReference type="InterPro" id="IPR043502">
    <property type="entry name" value="DNA/RNA_pol_sf"/>
</dbReference>
<accession>A0ABM3RPW9</accession>
<sequence length="1052" mass="119425">MHCFIQPVSGMPSFFCTFIYAFNDSCNREVLWKDLKSLNTRDACILCGDFNCVMNTDERVGSPVRNAEIVDICECMDSCNMEDIKSVGNFYTWNNKQHGPARVFSKIDIIMANPKWLGVYSSAEVCFMNEGCFDHSPGLLTVYPRDTGGKKPFKYFTMWKAAPQFMTLIQEQWTGTVQGSKMFGVVDKVKKVKLALKELNKRGFSDIQASDLQAYHDMVAAQTAMHLDPADLSLADAELIAVQNYKVKHQAYLEFSKQKAKAAWLKDGDENTSLFHQSIKARNTHNQVYSICGMDGIWKDNPADISQAFLDYYTTLLAGEIKKALFSIPGRKAPGPDGYGSYFYKDAWSIVGADVISAVLDVLQHGKLLKELNHTVITLIPKTKCPKNVSEFRPISCCNTLYKCITKVICSRLRQVLPDLIIQNQGGFVHGRYMVHNIMVVQDLVKQYGRKSAKPSCMMKIDLQKAYDTVDWDFLQEMLVQLGFPRAFVTLVMECVTTPKFSLMLNGNMHAFELFSVSSGLLANKQKSAIYCCGMAEYDVSRIVNVSGFTRSHLPFKYLGVPICAKRISTAQCDALVDKMIARIKVWSSRNLSCTARMQLINSVLMSIHMYWAQVFILTKKVLHDVTKICRSFLWSGQAYSQKNSNISWDSSCCDKKQGGLGFRDVISSNIASIGKYVWAIASKQDNVWIKWVHAVYIKDGNWWDYMPAASASWYWKKISAIKEKLKVVYTQAELADMPHYSVKTVYEKIVGPKPVIHWDNMVWNRLNIPKNRFICWLAVQGRLQTTAKLARFGVSNTATCLICGQADEYHKHLFFACPYSSRMSKFKKQVSFAMLAAAVYSVWSSRNSSFWNASFPTVQNLVTRIKQNVRDRILFVMPKNVTRRDSLWFASLMSKFRKQVSFATLAAAVYSVWSSRNSSFWNASFPTVQNLVTMIKKNVRDRILFVMPKNEVMARIKQTANVGAWEAPWESHVPFSNLPHVSRRGANPSRRSNRGGARAAHHPRRHKSVARRPPVPREAFEDDSSSSSDSEVTRHPPPHGFWERGLGSFFI</sequence>
<dbReference type="SUPFAM" id="SSF56672">
    <property type="entry name" value="DNA/RNA polymerases"/>
    <property type="match status" value="1"/>
</dbReference>
<keyword evidence="4" id="KW-1185">Reference proteome</keyword>
<evidence type="ECO:0008006" key="6">
    <source>
        <dbReference type="Google" id="ProtNLM"/>
    </source>
</evidence>
<evidence type="ECO:0000259" key="2">
    <source>
        <dbReference type="Pfam" id="PF00078"/>
    </source>
</evidence>
<dbReference type="Pfam" id="PF00078">
    <property type="entry name" value="RVT_1"/>
    <property type="match status" value="1"/>
</dbReference>
<proteinExistence type="predicted"/>
<protein>
    <recommendedName>
        <fullName evidence="6">Reverse transcriptase domain-containing protein</fullName>
    </recommendedName>
</protein>
<dbReference type="Proteomes" id="UP000813463">
    <property type="component" value="Chromosome 4"/>
</dbReference>
<evidence type="ECO:0000313" key="4">
    <source>
        <dbReference type="Proteomes" id="UP000813463"/>
    </source>
</evidence>
<feature type="domain" description="Reverse transcriptase zinc-binding" evidence="3">
    <location>
        <begin position="741"/>
        <end position="823"/>
    </location>
</feature>
<reference evidence="5" key="2">
    <citation type="submission" date="2025-08" db="UniProtKB">
        <authorList>
            <consortium name="RefSeq"/>
        </authorList>
    </citation>
    <scope>IDENTIFICATION</scope>
    <source>
        <tissue evidence="5">Leaf</tissue>
    </source>
</reference>
<dbReference type="GeneID" id="110789743"/>
<dbReference type="SUPFAM" id="SSF56219">
    <property type="entry name" value="DNase I-like"/>
    <property type="match status" value="1"/>
</dbReference>
<evidence type="ECO:0000313" key="5">
    <source>
        <dbReference type="RefSeq" id="XP_056697648.1"/>
    </source>
</evidence>
<evidence type="ECO:0000259" key="3">
    <source>
        <dbReference type="Pfam" id="PF13966"/>
    </source>
</evidence>
<evidence type="ECO:0000256" key="1">
    <source>
        <dbReference type="SAM" id="MobiDB-lite"/>
    </source>
</evidence>
<feature type="region of interest" description="Disordered" evidence="1">
    <location>
        <begin position="979"/>
        <end position="1052"/>
    </location>
</feature>
<gene>
    <name evidence="5" type="primary">LOC110789743</name>
</gene>
<dbReference type="InterPro" id="IPR036691">
    <property type="entry name" value="Endo/exonu/phosph_ase_sf"/>
</dbReference>
<reference evidence="4" key="1">
    <citation type="journal article" date="2021" name="Nat. Commun.">
        <title>Genomic analyses provide insights into spinach domestication and the genetic basis of agronomic traits.</title>
        <authorList>
            <person name="Cai X."/>
            <person name="Sun X."/>
            <person name="Xu C."/>
            <person name="Sun H."/>
            <person name="Wang X."/>
            <person name="Ge C."/>
            <person name="Zhang Z."/>
            <person name="Wang Q."/>
            <person name="Fei Z."/>
            <person name="Jiao C."/>
            <person name="Wang Q."/>
        </authorList>
    </citation>
    <scope>NUCLEOTIDE SEQUENCE [LARGE SCALE GENOMIC DNA]</scope>
    <source>
        <strain evidence="4">cv. Varoflay</strain>
    </source>
</reference>
<dbReference type="RefSeq" id="XP_056697648.1">
    <property type="nucleotide sequence ID" value="XM_056841670.1"/>
</dbReference>
<dbReference type="CDD" id="cd01650">
    <property type="entry name" value="RT_nLTR_like"/>
    <property type="match status" value="1"/>
</dbReference>
<dbReference type="InterPro" id="IPR000477">
    <property type="entry name" value="RT_dom"/>
</dbReference>
<feature type="domain" description="Reverse transcriptase" evidence="2">
    <location>
        <begin position="386"/>
        <end position="487"/>
    </location>
</feature>
<dbReference type="Gene3D" id="3.60.10.10">
    <property type="entry name" value="Endonuclease/exonuclease/phosphatase"/>
    <property type="match status" value="1"/>
</dbReference>
<dbReference type="PANTHER" id="PTHR33116">
    <property type="entry name" value="REVERSE TRANSCRIPTASE ZINC-BINDING DOMAIN-CONTAINING PROTEIN-RELATED-RELATED"/>
    <property type="match status" value="1"/>
</dbReference>
<organism evidence="4 5">
    <name type="scientific">Spinacia oleracea</name>
    <name type="common">Spinach</name>
    <dbReference type="NCBI Taxonomy" id="3562"/>
    <lineage>
        <taxon>Eukaryota</taxon>
        <taxon>Viridiplantae</taxon>
        <taxon>Streptophyta</taxon>
        <taxon>Embryophyta</taxon>
        <taxon>Tracheophyta</taxon>
        <taxon>Spermatophyta</taxon>
        <taxon>Magnoliopsida</taxon>
        <taxon>eudicotyledons</taxon>
        <taxon>Gunneridae</taxon>
        <taxon>Pentapetalae</taxon>
        <taxon>Caryophyllales</taxon>
        <taxon>Chenopodiaceae</taxon>
        <taxon>Chenopodioideae</taxon>
        <taxon>Anserineae</taxon>
        <taxon>Spinacia</taxon>
    </lineage>
</organism>
<dbReference type="Pfam" id="PF13966">
    <property type="entry name" value="zf-RVT"/>
    <property type="match status" value="1"/>
</dbReference>
<feature type="compositionally biased region" description="Basic residues" evidence="1">
    <location>
        <begin position="1000"/>
        <end position="1011"/>
    </location>
</feature>
<dbReference type="PANTHER" id="PTHR33116:SF84">
    <property type="entry name" value="RNA-DIRECTED DNA POLYMERASE"/>
    <property type="match status" value="1"/>
</dbReference>
<dbReference type="InterPro" id="IPR026960">
    <property type="entry name" value="RVT-Znf"/>
</dbReference>